<protein>
    <submittedName>
        <fullName evidence="1">Uncharacterized protein</fullName>
    </submittedName>
</protein>
<comment type="caution">
    <text evidence="1">The sequence shown here is derived from an EMBL/GenBank/DDBJ whole genome shotgun (WGS) entry which is preliminary data.</text>
</comment>
<name>A0A4Y9SA56_9BURK</name>
<reference evidence="1 2" key="1">
    <citation type="submission" date="2019-03" db="EMBL/GenBank/DDBJ databases">
        <title>Draft Genome Sequence of Duganella callidus sp. nov., a Novel Duganella Species Isolated from Cultivated Soil.</title>
        <authorList>
            <person name="Raths R."/>
            <person name="Peta V."/>
            <person name="Bucking H."/>
        </authorList>
    </citation>
    <scope>NUCLEOTIDE SEQUENCE [LARGE SCALE GENOMIC DNA]</scope>
    <source>
        <strain evidence="1 2">DN04</strain>
    </source>
</reference>
<proteinExistence type="predicted"/>
<evidence type="ECO:0000313" key="1">
    <source>
        <dbReference type="EMBL" id="TFW16456.1"/>
    </source>
</evidence>
<dbReference type="Proteomes" id="UP000297729">
    <property type="component" value="Unassembled WGS sequence"/>
</dbReference>
<dbReference type="EMBL" id="SPVG01000233">
    <property type="protein sequence ID" value="TFW16456.1"/>
    <property type="molecule type" value="Genomic_DNA"/>
</dbReference>
<organism evidence="1 2">
    <name type="scientific">Duganella callida</name>
    <dbReference type="NCBI Taxonomy" id="2561932"/>
    <lineage>
        <taxon>Bacteria</taxon>
        <taxon>Pseudomonadati</taxon>
        <taxon>Pseudomonadota</taxon>
        <taxon>Betaproteobacteria</taxon>
        <taxon>Burkholderiales</taxon>
        <taxon>Oxalobacteraceae</taxon>
        <taxon>Telluria group</taxon>
        <taxon>Duganella</taxon>
    </lineage>
</organism>
<sequence length="74" mass="8191">MNSIFIRTAISTHRKAYAIKRMNAAAQRLLRAESMAEEIRAGRWVLAWALAAGARRASRPLRAGLMSRASTGLH</sequence>
<dbReference type="OrthoDB" id="8781382at2"/>
<accession>A0A4Y9SA56</accession>
<gene>
    <name evidence="1" type="ORF">E4L98_23365</name>
</gene>
<evidence type="ECO:0000313" key="2">
    <source>
        <dbReference type="Proteomes" id="UP000297729"/>
    </source>
</evidence>
<dbReference type="AlphaFoldDB" id="A0A4Y9SA56"/>
<keyword evidence="2" id="KW-1185">Reference proteome</keyword>
<dbReference type="RefSeq" id="WP_135203939.1">
    <property type="nucleotide sequence ID" value="NZ_SPVG01000233.1"/>
</dbReference>